<evidence type="ECO:0000259" key="11">
    <source>
        <dbReference type="PROSITE" id="PS50102"/>
    </source>
</evidence>
<evidence type="ECO:0000256" key="6">
    <source>
        <dbReference type="ARBA" id="ARBA00022884"/>
    </source>
</evidence>
<sequence>MASTRVYIGRLPYKARERDVEDFFRGFGRIREVLLKSGFGFVEFDDPRDADDAVYSLNGRELCGERVIVEMTKRPPKGRDAYRSTYRSSRYSGRSPERRRRDREEKYGPPAQTPWRCIVHNLSSRISWQDLKDFMRQAGEVTYADAHRAARNEGVVCFTSHSELKKAIDTLDGKVLNGRKIKLTDGSRGRSRSYSSSASRSSGTRSSYSRSSSSASRSSSRRPTSRSPPSARRRSSSRSESRSSSEKDFKRRKRSRSRSRSISASPRRSVSPEPSSPKKRKDRSRSVTPEDNWNEGKRSPSETMGLSGDNGNSPNVSESTDKLDRTESARRSEGKGGTDLQEARRSLSWSDRSKHDSSDEDARSVGGDSADYQRDVQADSRSPTPARTSRSGKESNKRSDRGRSRSKETKRKGKGSTKKVKKSKKSTPVVEPVMTRSKMARKRRESESDSAGKRSSKNGFDRSGDSSSEKGSFSRSGSESDSAAEYDNRVSVKKRCSHILPA</sequence>
<dbReference type="SUPFAM" id="SSF54928">
    <property type="entry name" value="RNA-binding domain, RBD"/>
    <property type="match status" value="1"/>
</dbReference>
<dbReference type="SMART" id="SM00360">
    <property type="entry name" value="RRM"/>
    <property type="match status" value="2"/>
</dbReference>
<dbReference type="EMBL" id="KL363288">
    <property type="protein sequence ID" value="KFD48640.1"/>
    <property type="molecule type" value="Genomic_DNA"/>
</dbReference>
<reference evidence="13 14" key="1">
    <citation type="journal article" date="2014" name="Nat. Genet.">
        <title>Genome and transcriptome of the porcine whipworm Trichuris suis.</title>
        <authorList>
            <person name="Jex A.R."/>
            <person name="Nejsum P."/>
            <person name="Schwarz E.M."/>
            <person name="Hu L."/>
            <person name="Young N.D."/>
            <person name="Hall R.S."/>
            <person name="Korhonen P.K."/>
            <person name="Liao S."/>
            <person name="Thamsborg S."/>
            <person name="Xia J."/>
            <person name="Xu P."/>
            <person name="Wang S."/>
            <person name="Scheerlinck J.P."/>
            <person name="Hofmann A."/>
            <person name="Sternberg P.W."/>
            <person name="Wang J."/>
            <person name="Gasser R.B."/>
        </authorList>
    </citation>
    <scope>NUCLEOTIDE SEQUENCE [LARGE SCALE GENOMIC DNA]</scope>
    <source>
        <strain evidence="13">DCEP-RM93F</strain>
        <strain evidence="12">DCEP-RM93M</strain>
    </source>
</reference>
<dbReference type="AlphaFoldDB" id="A0A085MYF1"/>
<feature type="compositionally biased region" description="Low complexity" evidence="10">
    <location>
        <begin position="260"/>
        <end position="273"/>
    </location>
</feature>
<evidence type="ECO:0000313" key="14">
    <source>
        <dbReference type="Proteomes" id="UP000030764"/>
    </source>
</evidence>
<dbReference type="Pfam" id="PF00076">
    <property type="entry name" value="RRM_1"/>
    <property type="match status" value="2"/>
</dbReference>
<feature type="region of interest" description="Disordered" evidence="10">
    <location>
        <begin position="74"/>
        <end position="110"/>
    </location>
</feature>
<gene>
    <name evidence="12" type="ORF">M513_10495</name>
    <name evidence="13" type="ORF">M514_10495</name>
</gene>
<feature type="compositionally biased region" description="Basic and acidic residues" evidence="10">
    <location>
        <begin position="319"/>
        <end position="363"/>
    </location>
</feature>
<organism evidence="13">
    <name type="scientific">Trichuris suis</name>
    <name type="common">pig whipworm</name>
    <dbReference type="NCBI Taxonomy" id="68888"/>
    <lineage>
        <taxon>Eukaryota</taxon>
        <taxon>Metazoa</taxon>
        <taxon>Ecdysozoa</taxon>
        <taxon>Nematoda</taxon>
        <taxon>Enoplea</taxon>
        <taxon>Dorylaimia</taxon>
        <taxon>Trichinellida</taxon>
        <taxon>Trichuridae</taxon>
        <taxon>Trichuris</taxon>
    </lineage>
</organism>
<name>A0A085MYF1_9BILA</name>
<feature type="region of interest" description="Disordered" evidence="10">
    <location>
        <begin position="182"/>
        <end position="502"/>
    </location>
</feature>
<feature type="domain" description="RRM" evidence="11">
    <location>
        <begin position="4"/>
        <end position="74"/>
    </location>
</feature>
<dbReference type="CDD" id="cd12337">
    <property type="entry name" value="RRM1_SRSF4_like"/>
    <property type="match status" value="1"/>
</dbReference>
<feature type="compositionally biased region" description="Basic and acidic residues" evidence="10">
    <location>
        <begin position="391"/>
        <end position="407"/>
    </location>
</feature>
<dbReference type="Gene3D" id="3.30.70.330">
    <property type="match status" value="2"/>
</dbReference>
<evidence type="ECO:0000313" key="13">
    <source>
        <dbReference type="EMBL" id="KFD62247.1"/>
    </source>
</evidence>
<evidence type="ECO:0000313" key="12">
    <source>
        <dbReference type="EMBL" id="KFD48640.1"/>
    </source>
</evidence>
<keyword evidence="5" id="KW-0677">Repeat</keyword>
<evidence type="ECO:0000256" key="3">
    <source>
        <dbReference type="ARBA" id="ARBA00022553"/>
    </source>
</evidence>
<evidence type="ECO:0000256" key="8">
    <source>
        <dbReference type="ARBA" id="ARBA00023242"/>
    </source>
</evidence>
<evidence type="ECO:0000256" key="1">
    <source>
        <dbReference type="ARBA" id="ARBA00004123"/>
    </source>
</evidence>
<comment type="similarity">
    <text evidence="2">Belongs to the splicing factor SR family.</text>
</comment>
<dbReference type="PROSITE" id="PS50102">
    <property type="entry name" value="RRM"/>
    <property type="match status" value="2"/>
</dbReference>
<dbReference type="InterPro" id="IPR050374">
    <property type="entry name" value="RRT5_SRSF_SR"/>
</dbReference>
<dbReference type="GO" id="GO:0005737">
    <property type="term" value="C:cytoplasm"/>
    <property type="evidence" value="ECO:0007669"/>
    <property type="project" value="TreeGrafter"/>
</dbReference>
<keyword evidence="8" id="KW-0539">Nucleus</keyword>
<keyword evidence="3" id="KW-0597">Phosphoprotein</keyword>
<dbReference type="EMBL" id="KL367599">
    <property type="protein sequence ID" value="KFD62247.1"/>
    <property type="molecule type" value="Genomic_DNA"/>
</dbReference>
<feature type="compositionally biased region" description="Basic residues" evidence="10">
    <location>
        <begin position="250"/>
        <end position="259"/>
    </location>
</feature>
<dbReference type="GO" id="GO:0008380">
    <property type="term" value="P:RNA splicing"/>
    <property type="evidence" value="ECO:0007669"/>
    <property type="project" value="UniProtKB-KW"/>
</dbReference>
<feature type="compositionally biased region" description="Polar residues" evidence="10">
    <location>
        <begin position="301"/>
        <end position="318"/>
    </location>
</feature>
<dbReference type="Proteomes" id="UP000030764">
    <property type="component" value="Unassembled WGS sequence"/>
</dbReference>
<dbReference type="InterPro" id="IPR000504">
    <property type="entry name" value="RRM_dom"/>
</dbReference>
<keyword evidence="4" id="KW-0507">mRNA processing</keyword>
<feature type="compositionally biased region" description="Low complexity" evidence="10">
    <location>
        <begin position="469"/>
        <end position="481"/>
    </location>
</feature>
<keyword evidence="6 9" id="KW-0694">RNA-binding</keyword>
<evidence type="ECO:0000256" key="9">
    <source>
        <dbReference type="PROSITE-ProRule" id="PRU00176"/>
    </source>
</evidence>
<dbReference type="InterPro" id="IPR012677">
    <property type="entry name" value="Nucleotide-bd_a/b_plait_sf"/>
</dbReference>
<proteinExistence type="inferred from homology"/>
<dbReference type="Proteomes" id="UP000030758">
    <property type="component" value="Unassembled WGS sequence"/>
</dbReference>
<feature type="compositionally biased region" description="Basic and acidic residues" evidence="10">
    <location>
        <begin position="237"/>
        <end position="249"/>
    </location>
</feature>
<protein>
    <recommendedName>
        <fullName evidence="11">RRM domain-containing protein</fullName>
    </recommendedName>
</protein>
<keyword evidence="7" id="KW-0508">mRNA splicing</keyword>
<feature type="compositionally biased region" description="Low complexity" evidence="10">
    <location>
        <begin position="83"/>
        <end position="94"/>
    </location>
</feature>
<feature type="compositionally biased region" description="Basic residues" evidence="10">
    <location>
        <begin position="408"/>
        <end position="425"/>
    </location>
</feature>
<comment type="subcellular location">
    <subcellularLocation>
        <location evidence="1">Nucleus</location>
    </subcellularLocation>
</comment>
<dbReference type="InterPro" id="IPR035979">
    <property type="entry name" value="RBD_domain_sf"/>
</dbReference>
<evidence type="ECO:0000256" key="4">
    <source>
        <dbReference type="ARBA" id="ARBA00022664"/>
    </source>
</evidence>
<accession>A0A085MYF1</accession>
<feature type="compositionally biased region" description="Low complexity" evidence="10">
    <location>
        <begin position="192"/>
        <end position="218"/>
    </location>
</feature>
<evidence type="ECO:0000256" key="5">
    <source>
        <dbReference type="ARBA" id="ARBA00022737"/>
    </source>
</evidence>
<evidence type="ECO:0000256" key="10">
    <source>
        <dbReference type="SAM" id="MobiDB-lite"/>
    </source>
</evidence>
<dbReference type="GO" id="GO:0005634">
    <property type="term" value="C:nucleus"/>
    <property type="evidence" value="ECO:0007669"/>
    <property type="project" value="UniProtKB-SubCell"/>
</dbReference>
<dbReference type="GO" id="GO:0006397">
    <property type="term" value="P:mRNA processing"/>
    <property type="evidence" value="ECO:0007669"/>
    <property type="project" value="UniProtKB-KW"/>
</dbReference>
<evidence type="ECO:0000256" key="2">
    <source>
        <dbReference type="ARBA" id="ARBA00010269"/>
    </source>
</evidence>
<dbReference type="FunFam" id="3.30.70.330:FF:000420">
    <property type="entry name" value="serine-arginine protein 55 isoform X1"/>
    <property type="match status" value="1"/>
</dbReference>
<feature type="domain" description="RRM" evidence="11">
    <location>
        <begin position="115"/>
        <end position="188"/>
    </location>
</feature>
<dbReference type="PANTHER" id="PTHR23003">
    <property type="entry name" value="RNA RECOGNITION MOTIF RRM DOMAIN CONTAINING PROTEIN"/>
    <property type="match status" value="1"/>
</dbReference>
<dbReference type="GO" id="GO:0003729">
    <property type="term" value="F:mRNA binding"/>
    <property type="evidence" value="ECO:0007669"/>
    <property type="project" value="TreeGrafter"/>
</dbReference>
<evidence type="ECO:0000256" key="7">
    <source>
        <dbReference type="ARBA" id="ARBA00023187"/>
    </source>
</evidence>
<dbReference type="FunFam" id="3.30.70.330:FF:000028">
    <property type="entry name" value="Putative serine/arginine-rich splicing factor 4"/>
    <property type="match status" value="1"/>
</dbReference>
<feature type="compositionally biased region" description="Basic and acidic residues" evidence="10">
    <location>
        <begin position="459"/>
        <end position="468"/>
    </location>
</feature>
<feature type="compositionally biased region" description="Low complexity" evidence="10">
    <location>
        <begin position="380"/>
        <end position="389"/>
    </location>
</feature>
<feature type="compositionally biased region" description="Basic residues" evidence="10">
    <location>
        <begin position="491"/>
        <end position="502"/>
    </location>
</feature>
<keyword evidence="14" id="KW-1185">Reference proteome</keyword>
<dbReference type="PANTHER" id="PTHR23003:SF51">
    <property type="entry name" value="SERINE-ARGININE PROTEIN 55"/>
    <property type="match status" value="1"/>
</dbReference>